<keyword evidence="1 8" id="KW-0004">4Fe-4S</keyword>
<dbReference type="UniPathway" id="UPA00391"/>
<dbReference type="RefSeq" id="WP_053950808.1">
    <property type="nucleotide sequence ID" value="NZ_CP010552.1"/>
</dbReference>
<protein>
    <recommendedName>
        <fullName evidence="8">7-carboxy-7-deazaguanine synthase</fullName>
        <shortName evidence="8">CDG synthase</shortName>
        <ecNumber evidence="8">4.3.99.3</ecNumber>
    </recommendedName>
    <alternativeName>
        <fullName evidence="8">Queuosine biosynthesis protein QueE</fullName>
    </alternativeName>
</protein>
<keyword evidence="2 8" id="KW-0949">S-adenosyl-L-methionine</keyword>
<feature type="binding site" evidence="8">
    <location>
        <position position="74"/>
    </location>
    <ligand>
        <name>S-adenosyl-L-methionine</name>
        <dbReference type="ChEBI" id="CHEBI:59789"/>
    </ligand>
</feature>
<accession>A0A0M3TTW6</accession>
<evidence type="ECO:0000313" key="11">
    <source>
        <dbReference type="Proteomes" id="UP000058020"/>
    </source>
</evidence>
<dbReference type="GO" id="GO:0016840">
    <property type="term" value="F:carbon-nitrogen lyase activity"/>
    <property type="evidence" value="ECO:0007669"/>
    <property type="project" value="UniProtKB-UniRule"/>
</dbReference>
<feature type="binding site" evidence="8">
    <location>
        <begin position="14"/>
        <end position="16"/>
    </location>
    <ligand>
        <name>substrate</name>
    </ligand>
</feature>
<feature type="binding site" evidence="8">
    <location>
        <position position="29"/>
    </location>
    <ligand>
        <name>substrate</name>
    </ligand>
</feature>
<feature type="binding site" evidence="8">
    <location>
        <position position="33"/>
    </location>
    <ligand>
        <name>[4Fe-4S] cluster</name>
        <dbReference type="ChEBI" id="CHEBI:49883"/>
        <note>4Fe-4S-S-AdoMet</note>
    </ligand>
</feature>
<dbReference type="InterPro" id="IPR013785">
    <property type="entry name" value="Aldolase_TIM"/>
</dbReference>
<evidence type="ECO:0000256" key="1">
    <source>
        <dbReference type="ARBA" id="ARBA00022485"/>
    </source>
</evidence>
<organism evidence="10 11">
    <name type="scientific">Candidatus Thioglobus autotrophicus</name>
    <dbReference type="NCBI Taxonomy" id="1705394"/>
    <lineage>
        <taxon>Bacteria</taxon>
        <taxon>Pseudomonadati</taxon>
        <taxon>Pseudomonadota</taxon>
        <taxon>Gammaproteobacteria</taxon>
        <taxon>Candidatus Pseudothioglobaceae</taxon>
        <taxon>Candidatus Thioglobus</taxon>
    </lineage>
</organism>
<keyword evidence="5 8" id="KW-0408">Iron</keyword>
<feature type="binding site" evidence="8">
    <location>
        <position position="37"/>
    </location>
    <ligand>
        <name>[4Fe-4S] cluster</name>
        <dbReference type="ChEBI" id="CHEBI:49883"/>
        <note>4Fe-4S-S-AdoMet</note>
    </ligand>
</feature>
<feature type="domain" description="Radical SAM core" evidence="9">
    <location>
        <begin position="20"/>
        <end position="208"/>
    </location>
</feature>
<comment type="caution">
    <text evidence="8">Lacks conserved residue(s) required for the propagation of feature annotation.</text>
</comment>
<dbReference type="PATRIC" id="fig|1705394.5.peg.131"/>
<dbReference type="Proteomes" id="UP000058020">
    <property type="component" value="Chromosome"/>
</dbReference>
<dbReference type="STRING" id="1705394.SP60_00665"/>
<keyword evidence="4 8" id="KW-0460">Magnesium</keyword>
<feature type="binding site" evidence="8">
    <location>
        <begin position="39"/>
        <end position="41"/>
    </location>
    <ligand>
        <name>S-adenosyl-L-methionine</name>
        <dbReference type="ChEBI" id="CHEBI:59789"/>
    </ligand>
</feature>
<keyword evidence="7 8" id="KW-0456">Lyase</keyword>
<feature type="binding site" evidence="8">
    <location>
        <position position="42"/>
    </location>
    <ligand>
        <name>Mg(2+)</name>
        <dbReference type="ChEBI" id="CHEBI:18420"/>
    </ligand>
</feature>
<dbReference type="InterPro" id="IPR027621">
    <property type="entry name" value="rSAM_QueE_gams"/>
</dbReference>
<evidence type="ECO:0000256" key="4">
    <source>
        <dbReference type="ARBA" id="ARBA00022842"/>
    </source>
</evidence>
<comment type="cofactor">
    <cofactor evidence="8">
        <name>Mg(2+)</name>
        <dbReference type="ChEBI" id="CHEBI:18420"/>
    </cofactor>
</comment>
<dbReference type="PANTHER" id="PTHR42836:SF1">
    <property type="entry name" value="7-CARBOXY-7-DEAZAGUANINE SYNTHASE"/>
    <property type="match status" value="1"/>
</dbReference>
<sequence>MNTNLNITEIFYSLQGEAREVGLPSIFIRLTGCPLRCTYCDTEYAFKGNNLISIDTIMAEVGQYNTQYVCVTGGEPLAQINCYVLLDTLIKNNYKVSLETSGSIDIEQINPGVSIVMDIKTPCSNEVDKNLYSNVAKLQAKDQLKFVIGSRHDFDWSVDILNQYPTQAGVLFSPVFDQITPTQLADWILEAQLNVRMQVQMHKLLWGDEKGK</sequence>
<dbReference type="EMBL" id="CP010552">
    <property type="protein sequence ID" value="ALE51895.1"/>
    <property type="molecule type" value="Genomic_DNA"/>
</dbReference>
<dbReference type="KEGG" id="tho:SP60_00665"/>
<dbReference type="PANTHER" id="PTHR42836">
    <property type="entry name" value="7-CARBOXY-7-DEAZAGUANINE SYNTHASE"/>
    <property type="match status" value="1"/>
</dbReference>
<dbReference type="AlphaFoldDB" id="A0A0M3TTW6"/>
<dbReference type="PIRSF" id="PIRSF000370">
    <property type="entry name" value="QueE"/>
    <property type="match status" value="1"/>
</dbReference>
<evidence type="ECO:0000256" key="7">
    <source>
        <dbReference type="ARBA" id="ARBA00023239"/>
    </source>
</evidence>
<keyword evidence="3 8" id="KW-0479">Metal-binding</keyword>
<evidence type="ECO:0000259" key="9">
    <source>
        <dbReference type="PROSITE" id="PS51918"/>
    </source>
</evidence>
<name>A0A0M3TTW6_9GAMM</name>
<dbReference type="SUPFAM" id="SSF102114">
    <property type="entry name" value="Radical SAM enzymes"/>
    <property type="match status" value="1"/>
</dbReference>
<gene>
    <name evidence="8" type="primary">queE</name>
    <name evidence="10" type="ORF">SP60_00665</name>
</gene>
<comment type="cofactor">
    <cofactor evidence="8">
        <name>[4Fe-4S] cluster</name>
        <dbReference type="ChEBI" id="CHEBI:49883"/>
    </cofactor>
    <text evidence="8">Binds 1 [4Fe-4S] cluster. The cluster is coordinated with 3 cysteines and an exchangeable S-adenosyl-L-methionine.</text>
</comment>
<dbReference type="GO" id="GO:1904047">
    <property type="term" value="F:S-adenosyl-L-methionine binding"/>
    <property type="evidence" value="ECO:0007669"/>
    <property type="project" value="UniProtKB-UniRule"/>
</dbReference>
<dbReference type="EC" id="4.3.99.3" evidence="8"/>
<dbReference type="GO" id="GO:0008616">
    <property type="term" value="P:tRNA queuosine(34) biosynthetic process"/>
    <property type="evidence" value="ECO:0007669"/>
    <property type="project" value="UniProtKB-UniRule"/>
</dbReference>
<evidence type="ECO:0000313" key="10">
    <source>
        <dbReference type="EMBL" id="ALE51895.1"/>
    </source>
</evidence>
<dbReference type="PROSITE" id="PS51918">
    <property type="entry name" value="RADICAL_SAM"/>
    <property type="match status" value="1"/>
</dbReference>
<evidence type="ECO:0000256" key="5">
    <source>
        <dbReference type="ARBA" id="ARBA00023004"/>
    </source>
</evidence>
<comment type="function">
    <text evidence="8">Catalyzes the complex heterocyclic radical-mediated conversion of 6-carboxy-5,6,7,8-tetrahydropterin (CPH4) to 7-carboxy-7-deazaguanine (CDG), a step common to the biosynthetic pathways of all 7-deazapurine-containing compounds.</text>
</comment>
<feature type="binding site" evidence="8">
    <location>
        <position position="40"/>
    </location>
    <ligand>
        <name>[4Fe-4S] cluster</name>
        <dbReference type="ChEBI" id="CHEBI:49883"/>
        <note>4Fe-4S-S-AdoMet</note>
    </ligand>
</feature>
<dbReference type="GO" id="GO:0000287">
    <property type="term" value="F:magnesium ion binding"/>
    <property type="evidence" value="ECO:0007669"/>
    <property type="project" value="UniProtKB-UniRule"/>
</dbReference>
<feature type="binding site" evidence="8">
    <location>
        <position position="72"/>
    </location>
    <ligand>
        <name>substrate</name>
    </ligand>
</feature>
<keyword evidence="8" id="KW-0671">Queuosine biosynthesis</keyword>
<evidence type="ECO:0000256" key="6">
    <source>
        <dbReference type="ARBA" id="ARBA00023014"/>
    </source>
</evidence>
<comment type="subunit">
    <text evidence="8">Homodimer.</text>
</comment>
<dbReference type="HAMAP" id="MF_00917">
    <property type="entry name" value="QueE"/>
    <property type="match status" value="1"/>
</dbReference>
<dbReference type="Pfam" id="PF04055">
    <property type="entry name" value="Radical_SAM"/>
    <property type="match status" value="1"/>
</dbReference>
<proteinExistence type="inferred from homology"/>
<reference evidence="10 11" key="1">
    <citation type="journal article" date="2015" name="Genome Announc.">
        <title>Genome Sequence of 'Candidatus Thioglobus autotrophica' Strain EF1, a Chemoautotroph from the SUP05 Clade of Marine Gammaproteobacteria.</title>
        <authorList>
            <person name="Shah V."/>
            <person name="Morris R.M."/>
        </authorList>
    </citation>
    <scope>NUCLEOTIDE SEQUENCE [LARGE SCALE GENOMIC DNA]</scope>
    <source>
        <strain evidence="10 11">EF1</strain>
    </source>
</reference>
<comment type="cofactor">
    <cofactor evidence="8">
        <name>S-adenosyl-L-methionine</name>
        <dbReference type="ChEBI" id="CHEBI:59789"/>
    </cofactor>
    <text evidence="8">Binds 1 S-adenosyl-L-methionine per subunit.</text>
</comment>
<dbReference type="Gene3D" id="3.20.20.70">
    <property type="entry name" value="Aldolase class I"/>
    <property type="match status" value="1"/>
</dbReference>
<dbReference type="OrthoDB" id="9792276at2"/>
<keyword evidence="11" id="KW-1185">Reference proteome</keyword>
<evidence type="ECO:0000256" key="3">
    <source>
        <dbReference type="ARBA" id="ARBA00022723"/>
    </source>
</evidence>
<dbReference type="GO" id="GO:0051539">
    <property type="term" value="F:4 iron, 4 sulfur cluster binding"/>
    <property type="evidence" value="ECO:0007669"/>
    <property type="project" value="UniProtKB-UniRule"/>
</dbReference>
<keyword evidence="6 8" id="KW-0411">Iron-sulfur</keyword>
<evidence type="ECO:0000256" key="8">
    <source>
        <dbReference type="HAMAP-Rule" id="MF_00917"/>
    </source>
</evidence>
<dbReference type="NCBIfam" id="TIGR04349">
    <property type="entry name" value="rSAM_QueE_gams"/>
    <property type="match status" value="1"/>
</dbReference>
<dbReference type="InterPro" id="IPR058240">
    <property type="entry name" value="rSAM_sf"/>
</dbReference>
<comment type="similarity">
    <text evidence="8">Belongs to the radical SAM superfamily. 7-carboxy-7-deazaguanine synthase family.</text>
</comment>
<dbReference type="SFLD" id="SFLDS00029">
    <property type="entry name" value="Radical_SAM"/>
    <property type="match status" value="1"/>
</dbReference>
<evidence type="ECO:0000256" key="2">
    <source>
        <dbReference type="ARBA" id="ARBA00022691"/>
    </source>
</evidence>
<dbReference type="InterPro" id="IPR007197">
    <property type="entry name" value="rSAM"/>
</dbReference>
<dbReference type="InterPro" id="IPR024924">
    <property type="entry name" value="7-CO-7-deazaguanine_synth-like"/>
</dbReference>
<comment type="pathway">
    <text evidence="8">Purine metabolism; 7-cyano-7-deazaguanine biosynthesis.</text>
</comment>
<comment type="catalytic activity">
    <reaction evidence="8">
        <text>6-carboxy-5,6,7,8-tetrahydropterin + H(+) = 7-carboxy-7-carbaguanine + NH4(+)</text>
        <dbReference type="Rhea" id="RHEA:27974"/>
        <dbReference type="ChEBI" id="CHEBI:15378"/>
        <dbReference type="ChEBI" id="CHEBI:28938"/>
        <dbReference type="ChEBI" id="CHEBI:61032"/>
        <dbReference type="ChEBI" id="CHEBI:61036"/>
        <dbReference type="EC" id="4.3.99.3"/>
    </reaction>
</comment>